<proteinExistence type="predicted"/>
<dbReference type="EMBL" id="NMVI01000016">
    <property type="protein sequence ID" value="OYN87454.1"/>
    <property type="molecule type" value="Genomic_DNA"/>
</dbReference>
<organism evidence="2 3">
    <name type="scientific">Parenemella sanctibonifatiensis</name>
    <dbReference type="NCBI Taxonomy" id="2016505"/>
    <lineage>
        <taxon>Bacteria</taxon>
        <taxon>Bacillati</taxon>
        <taxon>Actinomycetota</taxon>
        <taxon>Actinomycetes</taxon>
        <taxon>Propionibacteriales</taxon>
        <taxon>Propionibacteriaceae</taxon>
        <taxon>Parenemella</taxon>
    </lineage>
</organism>
<sequence length="393" mass="42191">MTERDRVKVVVIGAGQAGLSAAYFLGARGLAPGVDFVVLDANDGPGGAWRHRWDSLTFGVAHGIHNLPGYPLDRPDSREPAREIVKRYYGAYEEHFGLPVVRPAPVASVVETDPGFEIVTRDGRRWRSDAVINATGTWDRPFWPTVAGQRSFAGRQLHTRDYVAAEEFTGQRVLVVGGGTSAAQFLLQLADAGVDTVWSTRRPPDWTAQRFDQEWGIDVERRVQAYTTQGLPTRSVVANTGLPLTDQYIASIRSGVLVSRGPLVRLTETGAVLAVSGPGADALPAQGDPVEEQRAEWVKSVRQLPGIAVEDGWQVEIDAVLWATGFRPVLNHLSPLGIRTRAGGITVGQDGVTAVDQPGLFLVGYGASASTIGATRAGRKAASAALRMLRSVA</sequence>
<evidence type="ECO:0000256" key="1">
    <source>
        <dbReference type="ARBA" id="ARBA00023002"/>
    </source>
</evidence>
<dbReference type="InterPro" id="IPR036188">
    <property type="entry name" value="FAD/NAD-bd_sf"/>
</dbReference>
<dbReference type="InterPro" id="IPR050982">
    <property type="entry name" value="Auxin_biosynth/cation_transpt"/>
</dbReference>
<gene>
    <name evidence="2" type="ORF">CGZ92_06985</name>
</gene>
<evidence type="ECO:0000313" key="3">
    <source>
        <dbReference type="Proteomes" id="UP000216533"/>
    </source>
</evidence>
<dbReference type="Pfam" id="PF13738">
    <property type="entry name" value="Pyr_redox_3"/>
    <property type="match status" value="1"/>
</dbReference>
<dbReference type="AlphaFoldDB" id="A0A255E7E3"/>
<dbReference type="RefSeq" id="WP_094450676.1">
    <property type="nucleotide sequence ID" value="NZ_NMVI01000016.1"/>
</dbReference>
<dbReference type="PANTHER" id="PTHR43539:SF78">
    <property type="entry name" value="FLAVIN-CONTAINING MONOOXYGENASE"/>
    <property type="match status" value="1"/>
</dbReference>
<reference evidence="2 3" key="1">
    <citation type="submission" date="2017-07" db="EMBL/GenBank/DDBJ databases">
        <title>Draft whole genome sequences of clinical Proprionibacteriaceae strains.</title>
        <authorList>
            <person name="Bernier A.-M."/>
            <person name="Bernard K."/>
            <person name="Domingo M.-C."/>
        </authorList>
    </citation>
    <scope>NUCLEOTIDE SEQUENCE [LARGE SCALE GENOMIC DNA]</scope>
    <source>
        <strain evidence="2 3">NML 160184</strain>
    </source>
</reference>
<comment type="caution">
    <text evidence="2">The sequence shown here is derived from an EMBL/GenBank/DDBJ whole genome shotgun (WGS) entry which is preliminary data.</text>
</comment>
<dbReference type="SUPFAM" id="SSF51905">
    <property type="entry name" value="FAD/NAD(P)-binding domain"/>
    <property type="match status" value="2"/>
</dbReference>
<dbReference type="PRINTS" id="PR00368">
    <property type="entry name" value="FADPNR"/>
</dbReference>
<dbReference type="PANTHER" id="PTHR43539">
    <property type="entry name" value="FLAVIN-BINDING MONOOXYGENASE-LIKE PROTEIN (AFU_ORTHOLOGUE AFUA_4G09220)"/>
    <property type="match status" value="1"/>
</dbReference>
<dbReference type="PRINTS" id="PR00469">
    <property type="entry name" value="PNDRDTASEII"/>
</dbReference>
<protein>
    <submittedName>
        <fullName evidence="2">Pyridine nucleotide-disulfide oxidoreductase</fullName>
    </submittedName>
</protein>
<evidence type="ECO:0000313" key="2">
    <source>
        <dbReference type="EMBL" id="OYN87454.1"/>
    </source>
</evidence>
<dbReference type="Proteomes" id="UP000216533">
    <property type="component" value="Unassembled WGS sequence"/>
</dbReference>
<accession>A0A255E7E3</accession>
<keyword evidence="1" id="KW-0560">Oxidoreductase</keyword>
<name>A0A255E7E3_9ACTN</name>
<dbReference type="GO" id="GO:0004497">
    <property type="term" value="F:monooxygenase activity"/>
    <property type="evidence" value="ECO:0007669"/>
    <property type="project" value="TreeGrafter"/>
</dbReference>
<dbReference type="GO" id="GO:0050660">
    <property type="term" value="F:flavin adenine dinucleotide binding"/>
    <property type="evidence" value="ECO:0007669"/>
    <property type="project" value="TreeGrafter"/>
</dbReference>
<dbReference type="Gene3D" id="3.50.50.60">
    <property type="entry name" value="FAD/NAD(P)-binding domain"/>
    <property type="match status" value="1"/>
</dbReference>